<name>A0A2P6FGF9_9PEZI</name>
<dbReference type="AlphaFoldDB" id="A0A2P6FGF9"/>
<organism evidence="1">
    <name type="scientific">Pseudogymnoascus destructans</name>
    <dbReference type="NCBI Taxonomy" id="655981"/>
    <lineage>
        <taxon>Eukaryota</taxon>
        <taxon>Fungi</taxon>
        <taxon>Dikarya</taxon>
        <taxon>Ascomycota</taxon>
        <taxon>Pezizomycotina</taxon>
        <taxon>Leotiomycetes</taxon>
        <taxon>Thelebolales</taxon>
        <taxon>Thelebolaceae</taxon>
        <taxon>Pseudogymnoascus</taxon>
    </lineage>
</organism>
<evidence type="ECO:0008006" key="2">
    <source>
        <dbReference type="Google" id="ProtNLM"/>
    </source>
</evidence>
<dbReference type="OrthoDB" id="3853970at2759"/>
<dbReference type="VEuPathDB" id="FungiDB:GMDG_08831"/>
<dbReference type="Proteomes" id="UP000077154">
    <property type="component" value="Unassembled WGS sequence"/>
</dbReference>
<accession>A0A2P6FGF9</accession>
<evidence type="ECO:0000313" key="1">
    <source>
        <dbReference type="EMBL" id="PQM43467.1"/>
    </source>
</evidence>
<protein>
    <recommendedName>
        <fullName evidence="2">DDE-1 domain-containing protein</fullName>
    </recommendedName>
</protein>
<dbReference type="RefSeq" id="XP_024328775.1">
    <property type="nucleotide sequence ID" value="XM_024473007.1"/>
</dbReference>
<proteinExistence type="predicted"/>
<gene>
    <name evidence="1" type="ORF">VC83_09594</name>
</gene>
<dbReference type="GeneID" id="36292624"/>
<sequence length="175" mass="19721">MNLHLAIRWILRSWNNEITNTTIYNCFRKSTLVSSPISLPTPIMPHGVTELYQKVMEAGNIQDVMSVANFLNPVDEDDNGEDEQNVGEDEVLQEVLQEHLGLPTTQSDEEDDDQLPQPMYSMADAKQALHILIGFAESQESLSSDYLRTLEWLESAIEGIQQASLVQGTLDTWIT</sequence>
<reference evidence="1" key="1">
    <citation type="submission" date="2016-03" db="EMBL/GenBank/DDBJ databases">
        <title>Updated assembly of Pseudogymnoascus destructans, the fungus causing white-nose syndrome of bats.</title>
        <authorList>
            <person name="Palmer J.M."/>
            <person name="Drees K.P."/>
            <person name="Foster J.T."/>
            <person name="Lindner D.L."/>
        </authorList>
    </citation>
    <scope>NUCLEOTIDE SEQUENCE [LARGE SCALE GENOMIC DNA]</scope>
    <source>
        <strain evidence="1">20631-21</strain>
    </source>
</reference>
<dbReference type="EMBL" id="KV441388">
    <property type="protein sequence ID" value="PQM43467.1"/>
    <property type="molecule type" value="Genomic_DNA"/>
</dbReference>